<proteinExistence type="predicted"/>
<name>A0A3G4ZL03_9VIRU</name>
<evidence type="ECO:0000313" key="1">
    <source>
        <dbReference type="EMBL" id="AYV75517.1"/>
    </source>
</evidence>
<accession>A0A3G4ZL03</accession>
<reference evidence="1" key="1">
    <citation type="submission" date="2018-10" db="EMBL/GenBank/DDBJ databases">
        <title>Hidden diversity of soil giant viruses.</title>
        <authorList>
            <person name="Schulz F."/>
            <person name="Alteio L."/>
            <person name="Goudeau D."/>
            <person name="Ryan E.M."/>
            <person name="Malmstrom R.R."/>
            <person name="Blanchard J."/>
            <person name="Woyke T."/>
        </authorList>
    </citation>
    <scope>NUCLEOTIDE SEQUENCE</scope>
    <source>
        <strain evidence="1">TEV1</strain>
    </source>
</reference>
<protein>
    <submittedName>
        <fullName evidence="1">Uncharacterized protein</fullName>
    </submittedName>
</protein>
<dbReference type="EMBL" id="MK071980">
    <property type="protein sequence ID" value="AYV75517.1"/>
    <property type="molecule type" value="Genomic_DNA"/>
</dbReference>
<organism evidence="1">
    <name type="scientific">Terrestrivirus sp</name>
    <dbReference type="NCBI Taxonomy" id="2487775"/>
    <lineage>
        <taxon>Viruses</taxon>
        <taxon>Varidnaviria</taxon>
        <taxon>Bamfordvirae</taxon>
        <taxon>Nucleocytoviricota</taxon>
        <taxon>Megaviricetes</taxon>
        <taxon>Imitervirales</taxon>
        <taxon>Mimiviridae</taxon>
        <taxon>Klosneuvirinae</taxon>
    </lineage>
</organism>
<sequence>MEKSFNKDFISNLQSTTVEGKKRREEEINLLCKSMHLSIKRRIVHAGEKGFNSVVIKKRVMGWFRGYITATMGDDESSVGEHDGNNYKYSLDTCYDMLKNDPEINRLKIYRRYLLFGPIVIKW</sequence>
<gene>
    <name evidence="1" type="ORF">Terrestrivirus2_25</name>
</gene>